<dbReference type="EMBL" id="BAAAHG010000003">
    <property type="protein sequence ID" value="GAA0903580.1"/>
    <property type="molecule type" value="Genomic_DNA"/>
</dbReference>
<keyword evidence="3" id="KW-1185">Reference proteome</keyword>
<dbReference type="Proteomes" id="UP001501005">
    <property type="component" value="Unassembled WGS sequence"/>
</dbReference>
<organism evidence="2 3">
    <name type="scientific">Streptomyces thermoalcalitolerans</name>
    <dbReference type="NCBI Taxonomy" id="65605"/>
    <lineage>
        <taxon>Bacteria</taxon>
        <taxon>Bacillati</taxon>
        <taxon>Actinomycetota</taxon>
        <taxon>Actinomycetes</taxon>
        <taxon>Kitasatosporales</taxon>
        <taxon>Streptomycetaceae</taxon>
        <taxon>Streptomyces</taxon>
    </lineage>
</organism>
<feature type="region of interest" description="Disordered" evidence="1">
    <location>
        <begin position="22"/>
        <end position="74"/>
    </location>
</feature>
<accession>A0ABN1NDX8</accession>
<sequence length="74" mass="8184">MRTADEDGDKFDEMLLRDAFAGKDTWAHGTRGRPPSTARTAPRGPGRRCPGTEDSEAERRPPPRIDLGYSNISL</sequence>
<gene>
    <name evidence="2" type="ORF">GCM10009549_06310</name>
</gene>
<comment type="caution">
    <text evidence="2">The sequence shown here is derived from an EMBL/GenBank/DDBJ whole genome shotgun (WGS) entry which is preliminary data.</text>
</comment>
<evidence type="ECO:0000256" key="1">
    <source>
        <dbReference type="SAM" id="MobiDB-lite"/>
    </source>
</evidence>
<evidence type="ECO:0000313" key="2">
    <source>
        <dbReference type="EMBL" id="GAA0903580.1"/>
    </source>
</evidence>
<proteinExistence type="predicted"/>
<name>A0ABN1NDX8_9ACTN</name>
<evidence type="ECO:0000313" key="3">
    <source>
        <dbReference type="Proteomes" id="UP001501005"/>
    </source>
</evidence>
<protein>
    <submittedName>
        <fullName evidence="2">Uncharacterized protein</fullName>
    </submittedName>
</protein>
<reference evidence="2 3" key="1">
    <citation type="journal article" date="2019" name="Int. J. Syst. Evol. Microbiol.">
        <title>The Global Catalogue of Microorganisms (GCM) 10K type strain sequencing project: providing services to taxonomists for standard genome sequencing and annotation.</title>
        <authorList>
            <consortium name="The Broad Institute Genomics Platform"/>
            <consortium name="The Broad Institute Genome Sequencing Center for Infectious Disease"/>
            <person name="Wu L."/>
            <person name="Ma J."/>
        </authorList>
    </citation>
    <scope>NUCLEOTIDE SEQUENCE [LARGE SCALE GENOMIC DNA]</scope>
    <source>
        <strain evidence="2 3">JCM 10673</strain>
    </source>
</reference>